<dbReference type="EMBL" id="CP150096">
    <property type="protein sequence ID" value="WZN48377.1"/>
    <property type="molecule type" value="Genomic_DNA"/>
</dbReference>
<dbReference type="Proteomes" id="UP001449657">
    <property type="component" value="Chromosome"/>
</dbReference>
<gene>
    <name evidence="1" type="ORF">WJU22_09335</name>
</gene>
<proteinExistence type="predicted"/>
<sequence>MGFRNVVFGYHGCDARLASQLLHVKQKIRISRGEFEWLGHGMYFWENNLERAREWAKEKSRQGLIDTPAVIGAVLDLKNCCDFSDKYYLDLYQTYCMQMQRRYQSKNMRMPVNFAPAGSIPKDRVCRKLDCAIIEWMHERMQYLNSRQAGIADTSELPPFDSVRGLFTEGHPVFEGSGIYRNTHIQICIRNPECILGYFLPREGEMDEIEGFEVEESPALIRWN</sequence>
<name>A0ABZ2Z882_9BACT</name>
<protein>
    <recommendedName>
        <fullName evidence="3">DUF3990 domain-containing protein</fullName>
    </recommendedName>
</protein>
<evidence type="ECO:0008006" key="3">
    <source>
        <dbReference type="Google" id="ProtNLM"/>
    </source>
</evidence>
<dbReference type="RefSeq" id="WP_341842971.1">
    <property type="nucleotide sequence ID" value="NZ_CP149792.1"/>
</dbReference>
<keyword evidence="2" id="KW-1185">Reference proteome</keyword>
<reference evidence="1 2" key="1">
    <citation type="submission" date="2024-03" db="EMBL/GenBank/DDBJ databases">
        <title>Chitinophaga caseinilytica sp. nov., a casein hydrolysing bacterium isolated from forest soil.</title>
        <authorList>
            <person name="Lee D.S."/>
            <person name="Han D.M."/>
            <person name="Baek J.H."/>
            <person name="Choi D.G."/>
            <person name="Jeon J.H."/>
            <person name="Jeon C.O."/>
        </authorList>
    </citation>
    <scope>NUCLEOTIDE SEQUENCE [LARGE SCALE GENOMIC DNA]</scope>
    <source>
        <strain evidence="1 2">KACC 19118</strain>
    </source>
</reference>
<dbReference type="SUPFAM" id="SSF56399">
    <property type="entry name" value="ADP-ribosylation"/>
    <property type="match status" value="1"/>
</dbReference>
<evidence type="ECO:0000313" key="1">
    <source>
        <dbReference type="EMBL" id="WZN48377.1"/>
    </source>
</evidence>
<accession>A0ABZ2Z882</accession>
<organism evidence="1 2">
    <name type="scientific">Chitinophaga caseinilytica</name>
    <dbReference type="NCBI Taxonomy" id="2267521"/>
    <lineage>
        <taxon>Bacteria</taxon>
        <taxon>Pseudomonadati</taxon>
        <taxon>Bacteroidota</taxon>
        <taxon>Chitinophagia</taxon>
        <taxon>Chitinophagales</taxon>
        <taxon>Chitinophagaceae</taxon>
        <taxon>Chitinophaga</taxon>
    </lineage>
</organism>
<evidence type="ECO:0000313" key="2">
    <source>
        <dbReference type="Proteomes" id="UP001449657"/>
    </source>
</evidence>